<dbReference type="OrthoDB" id="7867624at2"/>
<evidence type="ECO:0000313" key="1">
    <source>
        <dbReference type="EMBL" id="SMX22567.1"/>
    </source>
</evidence>
<dbReference type="RefSeq" id="WP_093972566.1">
    <property type="nucleotide sequence ID" value="NZ_FXXQ01000002.1"/>
</dbReference>
<reference evidence="1 2" key="1">
    <citation type="submission" date="2017-05" db="EMBL/GenBank/DDBJ databases">
        <authorList>
            <person name="Song R."/>
            <person name="Chenine A.L."/>
            <person name="Ruprecht R.M."/>
        </authorList>
    </citation>
    <scope>NUCLEOTIDE SEQUENCE [LARGE SCALE GENOMIC DNA]</scope>
    <source>
        <strain evidence="1 2">CECT 8489</strain>
    </source>
</reference>
<evidence type="ECO:0000313" key="2">
    <source>
        <dbReference type="Proteomes" id="UP000201838"/>
    </source>
</evidence>
<dbReference type="AlphaFoldDB" id="A0A238IVY0"/>
<gene>
    <name evidence="1" type="ORF">BOA8489_00664</name>
</gene>
<dbReference type="EMBL" id="FXXQ01000002">
    <property type="protein sequence ID" value="SMX22567.1"/>
    <property type="molecule type" value="Genomic_DNA"/>
</dbReference>
<protein>
    <submittedName>
        <fullName evidence="1">Uncharacterized protein</fullName>
    </submittedName>
</protein>
<dbReference type="Proteomes" id="UP000201838">
    <property type="component" value="Unassembled WGS sequence"/>
</dbReference>
<accession>A0A238IVY0</accession>
<sequence>MLVNVIDLREREYRWSRVMAVLESATKNNDAEEADQVKPGLGVEIDYAERTGLSVREAMLWAEKTDGPLTLYLYDDEGEDTDADG</sequence>
<name>A0A238IVY0_9RHOB</name>
<organism evidence="1 2">
    <name type="scientific">Boseongicola aestuarii</name>
    <dbReference type="NCBI Taxonomy" id="1470561"/>
    <lineage>
        <taxon>Bacteria</taxon>
        <taxon>Pseudomonadati</taxon>
        <taxon>Pseudomonadota</taxon>
        <taxon>Alphaproteobacteria</taxon>
        <taxon>Rhodobacterales</taxon>
        <taxon>Paracoccaceae</taxon>
        <taxon>Boseongicola</taxon>
    </lineage>
</organism>
<keyword evidence="2" id="KW-1185">Reference proteome</keyword>
<proteinExistence type="predicted"/>